<protein>
    <submittedName>
        <fullName evidence="1">Serine/threonine-protein kinase WNK (With NoLysine)-related</fullName>
    </submittedName>
</protein>
<name>A0A5A7P1A1_STRAF</name>
<sequence>NNINHSSPTFPLPHQALAGSRLRSSLPNLSLQSARFAAAGGGGVRSTPISSSKIQNHSRSLFPDGFNWPEIRVPCVVLRLSDGDVFRGELKFIGYSGNCVLNFNQSWFQDTYGRVQLWKVECHQCLSGAEIPEGWVVP</sequence>
<feature type="non-terminal residue" evidence="1">
    <location>
        <position position="1"/>
    </location>
</feature>
<proteinExistence type="predicted"/>
<keyword evidence="2" id="KW-1185">Reference proteome</keyword>
<accession>A0A5A7P1A1</accession>
<dbReference type="GO" id="GO:0016301">
    <property type="term" value="F:kinase activity"/>
    <property type="evidence" value="ECO:0007669"/>
    <property type="project" value="UniProtKB-KW"/>
</dbReference>
<evidence type="ECO:0000313" key="1">
    <source>
        <dbReference type="EMBL" id="GER26539.1"/>
    </source>
</evidence>
<comment type="caution">
    <text evidence="1">The sequence shown here is derived from an EMBL/GenBank/DDBJ whole genome shotgun (WGS) entry which is preliminary data.</text>
</comment>
<keyword evidence="1" id="KW-0418">Kinase</keyword>
<gene>
    <name evidence="1" type="ORF">STAS_02191</name>
</gene>
<dbReference type="Proteomes" id="UP000325081">
    <property type="component" value="Unassembled WGS sequence"/>
</dbReference>
<reference evidence="2" key="1">
    <citation type="journal article" date="2019" name="Curr. Biol.">
        <title>Genome Sequence of Striga asiatica Provides Insight into the Evolution of Plant Parasitism.</title>
        <authorList>
            <person name="Yoshida S."/>
            <person name="Kim S."/>
            <person name="Wafula E.K."/>
            <person name="Tanskanen J."/>
            <person name="Kim Y.M."/>
            <person name="Honaas L."/>
            <person name="Yang Z."/>
            <person name="Spallek T."/>
            <person name="Conn C.E."/>
            <person name="Ichihashi Y."/>
            <person name="Cheong K."/>
            <person name="Cui S."/>
            <person name="Der J.P."/>
            <person name="Gundlach H."/>
            <person name="Jiao Y."/>
            <person name="Hori C."/>
            <person name="Ishida J.K."/>
            <person name="Kasahara H."/>
            <person name="Kiba T."/>
            <person name="Kim M.S."/>
            <person name="Koo N."/>
            <person name="Laohavisit A."/>
            <person name="Lee Y.H."/>
            <person name="Lumba S."/>
            <person name="McCourt P."/>
            <person name="Mortimer J.C."/>
            <person name="Mutuku J.M."/>
            <person name="Nomura T."/>
            <person name="Sasaki-Sekimoto Y."/>
            <person name="Seto Y."/>
            <person name="Wang Y."/>
            <person name="Wakatake T."/>
            <person name="Sakakibara H."/>
            <person name="Demura T."/>
            <person name="Yamaguchi S."/>
            <person name="Yoneyama K."/>
            <person name="Manabe R.I."/>
            <person name="Nelson D.C."/>
            <person name="Schulman A.H."/>
            <person name="Timko M.P."/>
            <person name="dePamphilis C.W."/>
            <person name="Choi D."/>
            <person name="Shirasu K."/>
        </authorList>
    </citation>
    <scope>NUCLEOTIDE SEQUENCE [LARGE SCALE GENOMIC DNA]</scope>
    <source>
        <strain evidence="2">cv. UVA1</strain>
    </source>
</reference>
<dbReference type="AlphaFoldDB" id="A0A5A7P1A1"/>
<evidence type="ECO:0000313" key="2">
    <source>
        <dbReference type="Proteomes" id="UP000325081"/>
    </source>
</evidence>
<keyword evidence="1" id="KW-0808">Transferase</keyword>
<dbReference type="EMBL" id="BKCP01001113">
    <property type="protein sequence ID" value="GER26539.1"/>
    <property type="molecule type" value="Genomic_DNA"/>
</dbReference>
<organism evidence="1 2">
    <name type="scientific">Striga asiatica</name>
    <name type="common">Asiatic witchweed</name>
    <name type="synonym">Buchnera asiatica</name>
    <dbReference type="NCBI Taxonomy" id="4170"/>
    <lineage>
        <taxon>Eukaryota</taxon>
        <taxon>Viridiplantae</taxon>
        <taxon>Streptophyta</taxon>
        <taxon>Embryophyta</taxon>
        <taxon>Tracheophyta</taxon>
        <taxon>Spermatophyta</taxon>
        <taxon>Magnoliopsida</taxon>
        <taxon>eudicotyledons</taxon>
        <taxon>Gunneridae</taxon>
        <taxon>Pentapetalae</taxon>
        <taxon>asterids</taxon>
        <taxon>lamiids</taxon>
        <taxon>Lamiales</taxon>
        <taxon>Orobanchaceae</taxon>
        <taxon>Buchnereae</taxon>
        <taxon>Striga</taxon>
    </lineage>
</organism>